<evidence type="ECO:0000313" key="1">
    <source>
        <dbReference type="EMBL" id="ORB48181.1"/>
    </source>
</evidence>
<reference evidence="1 2" key="1">
    <citation type="submission" date="2016-12" db="EMBL/GenBank/DDBJ databases">
        <title>The new phylogeny of genus Mycobacterium.</title>
        <authorList>
            <person name="Tortoli E."/>
            <person name="Trovato A."/>
            <person name="Cirillo D.M."/>
        </authorList>
    </citation>
    <scope>NUCLEOTIDE SEQUENCE [LARGE SCALE GENOMIC DNA]</scope>
    <source>
        <strain evidence="1 2">DSM 44223</strain>
    </source>
</reference>
<accession>A0A1X0IKF8</accession>
<proteinExistence type="predicted"/>
<name>A0A1X0IKF8_MYCRH</name>
<sequence length="93" mass="9349">MGLAAGVGLCTAGVATAIPINSGSAADVVKALQDQGYTVQFNGPSTTMPLSRCTVNGVHGLTVMMMADGSLMMRMDPGNAGVVYVDLSCPIGN</sequence>
<comment type="caution">
    <text evidence="1">The sequence shown here is derived from an EMBL/GenBank/DDBJ whole genome shotgun (WGS) entry which is preliminary data.</text>
</comment>
<evidence type="ECO:0000313" key="2">
    <source>
        <dbReference type="Proteomes" id="UP000192534"/>
    </source>
</evidence>
<gene>
    <name evidence="1" type="ORF">BST42_26075</name>
</gene>
<dbReference type="Proteomes" id="UP000192534">
    <property type="component" value="Unassembled WGS sequence"/>
</dbReference>
<keyword evidence="2" id="KW-1185">Reference proteome</keyword>
<organism evidence="1 2">
    <name type="scientific">Mycolicibacterium rhodesiae</name>
    <name type="common">Mycobacterium rhodesiae</name>
    <dbReference type="NCBI Taxonomy" id="36814"/>
    <lineage>
        <taxon>Bacteria</taxon>
        <taxon>Bacillati</taxon>
        <taxon>Actinomycetota</taxon>
        <taxon>Actinomycetes</taxon>
        <taxon>Mycobacteriales</taxon>
        <taxon>Mycobacteriaceae</taxon>
        <taxon>Mycolicibacterium</taxon>
    </lineage>
</organism>
<protein>
    <submittedName>
        <fullName evidence="1">Uncharacterized protein</fullName>
    </submittedName>
</protein>
<dbReference type="AlphaFoldDB" id="A0A1X0IKF8"/>
<dbReference type="EMBL" id="MVIH01000021">
    <property type="protein sequence ID" value="ORB48181.1"/>
    <property type="molecule type" value="Genomic_DNA"/>
</dbReference>